<evidence type="ECO:0000313" key="4">
    <source>
        <dbReference type="Proteomes" id="UP000541810"/>
    </source>
</evidence>
<dbReference type="AlphaFoldDB" id="A0A7X0LJD7"/>
<reference evidence="3 4" key="1">
    <citation type="submission" date="2020-08" db="EMBL/GenBank/DDBJ databases">
        <title>Genomic Encyclopedia of Type Strains, Phase IV (KMG-IV): sequencing the most valuable type-strain genomes for metagenomic binning, comparative biology and taxonomic classification.</title>
        <authorList>
            <person name="Goeker M."/>
        </authorList>
    </citation>
    <scope>NUCLEOTIDE SEQUENCE [LARGE SCALE GENOMIC DNA]</scope>
    <source>
        <strain evidence="3 4">DSM 103725</strain>
    </source>
</reference>
<feature type="compositionally biased region" description="Basic and acidic residues" evidence="2">
    <location>
        <begin position="190"/>
        <end position="200"/>
    </location>
</feature>
<sequence length="506" mass="53449">MDDRYGPNLILAYVEDELVAADRARVDAMLAEDPALAALVADMQRNREALRGAAPLEPTADLAEGAIAAIERQLLLEDTSPEASPPPPAPKRFHIAQYLTYGGIAAVLAITATAVFQSLQSDEQPMSTVAMSEAPTPGQSLAEATLEAQRKAMREFEAEVPAKESEALAAESAPPVEEALAAAELADRDSARLADRRDSRSASGGAGFGGNVDAADAYGGGYGGYDDGYGGRSAAREEPKRIQDKTASADTPESATLPPAATTPPPSPTVTAAVVESDVLAEPVDPGPGSGPALASAAIVSEPETSLARAAAQKPDRPPVDEAHLTSLQTQTFAQVAGNQIMLNVSTTSPERSLQQVNEWAVSNRIQVTNLPADFSEVPLADSTEGFSEDAFSMRLEVPAPETKARKFSGKEETDSDLDAEQLAAQDEIPMQLGRQRLTLTATTQQVDELVAALSETDVHPEPAAVPWSFAPAWMQWQSILQPSEVEVIIEPMPESEPDVLPFQLP</sequence>
<feature type="compositionally biased region" description="Basic and acidic residues" evidence="2">
    <location>
        <begin position="234"/>
        <end position="244"/>
    </location>
</feature>
<feature type="compositionally biased region" description="Low complexity" evidence="2">
    <location>
        <begin position="251"/>
        <end position="260"/>
    </location>
</feature>
<comment type="caution">
    <text evidence="3">The sequence shown here is derived from an EMBL/GenBank/DDBJ whole genome shotgun (WGS) entry which is preliminary data.</text>
</comment>
<dbReference type="Proteomes" id="UP000541810">
    <property type="component" value="Unassembled WGS sequence"/>
</dbReference>
<evidence type="ECO:0000313" key="3">
    <source>
        <dbReference type="EMBL" id="MBB6428732.1"/>
    </source>
</evidence>
<dbReference type="EMBL" id="JACHGY010000001">
    <property type="protein sequence ID" value="MBB6428732.1"/>
    <property type="molecule type" value="Genomic_DNA"/>
</dbReference>
<protein>
    <submittedName>
        <fullName evidence="3">Anti-sigma factor RsiW</fullName>
    </submittedName>
</protein>
<proteinExistence type="predicted"/>
<dbReference type="RefSeq" id="WP_184676131.1">
    <property type="nucleotide sequence ID" value="NZ_JACHGY010000001.1"/>
</dbReference>
<organism evidence="3 4">
    <name type="scientific">Algisphaera agarilytica</name>
    <dbReference type="NCBI Taxonomy" id="1385975"/>
    <lineage>
        <taxon>Bacteria</taxon>
        <taxon>Pseudomonadati</taxon>
        <taxon>Planctomycetota</taxon>
        <taxon>Phycisphaerae</taxon>
        <taxon>Phycisphaerales</taxon>
        <taxon>Phycisphaeraceae</taxon>
        <taxon>Algisphaera</taxon>
    </lineage>
</organism>
<gene>
    <name evidence="3" type="ORF">HNQ40_000538</name>
</gene>
<keyword evidence="4" id="KW-1185">Reference proteome</keyword>
<name>A0A7X0LJD7_9BACT</name>
<keyword evidence="1" id="KW-0175">Coiled coil</keyword>
<feature type="coiled-coil region" evidence="1">
    <location>
        <begin position="139"/>
        <end position="166"/>
    </location>
</feature>
<feature type="region of interest" description="Disordered" evidence="2">
    <location>
        <begin position="190"/>
        <end position="211"/>
    </location>
</feature>
<evidence type="ECO:0000256" key="2">
    <source>
        <dbReference type="SAM" id="MobiDB-lite"/>
    </source>
</evidence>
<feature type="region of interest" description="Disordered" evidence="2">
    <location>
        <begin position="229"/>
        <end position="270"/>
    </location>
</feature>
<accession>A0A7X0LJD7</accession>
<evidence type="ECO:0000256" key="1">
    <source>
        <dbReference type="SAM" id="Coils"/>
    </source>
</evidence>